<evidence type="ECO:0000256" key="1">
    <source>
        <dbReference type="SAM" id="SignalP"/>
    </source>
</evidence>
<comment type="caution">
    <text evidence="3">The sequence shown here is derived from an EMBL/GenBank/DDBJ whole genome shotgun (WGS) entry which is preliminary data.</text>
</comment>
<reference evidence="3" key="1">
    <citation type="submission" date="2013-01" db="EMBL/GenBank/DDBJ databases">
        <title>Genome assembly of Mariniradius saccharolyticus AK6.</title>
        <authorList>
            <person name="Vaidya B."/>
            <person name="Khatri I."/>
            <person name="Tanuku N.R.S."/>
            <person name="Subramanian S."/>
            <person name="Pinnaka A."/>
        </authorList>
    </citation>
    <scope>NUCLEOTIDE SEQUENCE [LARGE SCALE GENOMIC DNA]</scope>
    <source>
        <strain evidence="3">AK6</strain>
    </source>
</reference>
<organism evidence="3 4">
    <name type="scientific">Mariniradius saccharolyticus AK6</name>
    <dbReference type="NCBI Taxonomy" id="1239962"/>
    <lineage>
        <taxon>Bacteria</taxon>
        <taxon>Pseudomonadati</taxon>
        <taxon>Bacteroidota</taxon>
        <taxon>Cytophagia</taxon>
        <taxon>Cytophagales</taxon>
        <taxon>Cyclobacteriaceae</taxon>
        <taxon>Mariniradius</taxon>
    </lineage>
</organism>
<protein>
    <recommendedName>
        <fullName evidence="2">Outer membrane protein beta-barrel domain-containing protein</fullName>
    </recommendedName>
</protein>
<evidence type="ECO:0000259" key="2">
    <source>
        <dbReference type="Pfam" id="PF13568"/>
    </source>
</evidence>
<gene>
    <name evidence="3" type="ORF">C943_02798</name>
</gene>
<dbReference type="AlphaFoldDB" id="M7Y142"/>
<accession>M7Y142</accession>
<name>M7Y142_9BACT</name>
<dbReference type="InterPro" id="IPR025665">
    <property type="entry name" value="Beta-barrel_OMP_2"/>
</dbReference>
<dbReference type="EMBL" id="AMZY02000027">
    <property type="protein sequence ID" value="EMS30921.1"/>
    <property type="molecule type" value="Genomic_DNA"/>
</dbReference>
<proteinExistence type="predicted"/>
<dbReference type="STRING" id="1239962.C943_02798"/>
<evidence type="ECO:0000313" key="3">
    <source>
        <dbReference type="EMBL" id="EMS30921.1"/>
    </source>
</evidence>
<dbReference type="Pfam" id="PF13568">
    <property type="entry name" value="OMP_b-brl_2"/>
    <property type="match status" value="1"/>
</dbReference>
<evidence type="ECO:0000313" key="4">
    <source>
        <dbReference type="Proteomes" id="UP000010953"/>
    </source>
</evidence>
<feature type="signal peptide" evidence="1">
    <location>
        <begin position="1"/>
        <end position="21"/>
    </location>
</feature>
<dbReference type="RefSeq" id="WP_008631937.1">
    <property type="nucleotide sequence ID" value="NZ_AMZY02000027.1"/>
</dbReference>
<dbReference type="OrthoDB" id="949314at2"/>
<sequence>MKKVILIVLVAVGFQVAPAYSQFGIHVGPVATLGEAFDSADGLDKLGGTIGFTFGAFYNVSLSKNFTIQPSVNYLNKRWGEELEDLTNGDITITTMSINYLEIPVQLVYHSEQETGVFVGIGPSLMYGFSGKRTVDFNGNKTSTDYEFGSGTNQEPPMTIGFNLMVGYDFGKILMGLNYGSGLTNQASDNRDQGNGGHLALRVGYTF</sequence>
<keyword evidence="1" id="KW-0732">Signal</keyword>
<feature type="chain" id="PRO_5004088335" description="Outer membrane protein beta-barrel domain-containing protein" evidence="1">
    <location>
        <begin position="22"/>
        <end position="207"/>
    </location>
</feature>
<feature type="domain" description="Outer membrane protein beta-barrel" evidence="2">
    <location>
        <begin position="20"/>
        <end position="185"/>
    </location>
</feature>
<dbReference type="Proteomes" id="UP000010953">
    <property type="component" value="Unassembled WGS sequence"/>
</dbReference>
<dbReference type="InParanoid" id="M7Y142"/>
<keyword evidence="4" id="KW-1185">Reference proteome</keyword>